<keyword evidence="3 6" id="KW-0732">Signal</keyword>
<keyword evidence="2" id="KW-0325">Glycoprotein</keyword>
<keyword evidence="5" id="KW-0472">Membrane</keyword>
<keyword evidence="4" id="KW-0449">Lipoprotein</keyword>
<accession>A0ABP1PIW7</accession>
<comment type="caution">
    <text evidence="7">The sequence shown here is derived from an EMBL/GenBank/DDBJ whole genome shotgun (WGS) entry which is preliminary data.</text>
</comment>
<evidence type="ECO:0000256" key="6">
    <source>
        <dbReference type="SAM" id="SignalP"/>
    </source>
</evidence>
<gene>
    <name evidence="7" type="ORF">ODALV1_LOCUS509</name>
</gene>
<evidence type="ECO:0000256" key="1">
    <source>
        <dbReference type="ARBA" id="ARBA00004589"/>
    </source>
</evidence>
<organism evidence="7 8">
    <name type="scientific">Orchesella dallaii</name>
    <dbReference type="NCBI Taxonomy" id="48710"/>
    <lineage>
        <taxon>Eukaryota</taxon>
        <taxon>Metazoa</taxon>
        <taxon>Ecdysozoa</taxon>
        <taxon>Arthropoda</taxon>
        <taxon>Hexapoda</taxon>
        <taxon>Collembola</taxon>
        <taxon>Entomobryomorpha</taxon>
        <taxon>Entomobryoidea</taxon>
        <taxon>Orchesellidae</taxon>
        <taxon>Orchesellinae</taxon>
        <taxon>Orchesella</taxon>
    </lineage>
</organism>
<proteinExistence type="predicted"/>
<evidence type="ECO:0000256" key="3">
    <source>
        <dbReference type="ARBA" id="ARBA00022729"/>
    </source>
</evidence>
<dbReference type="Proteomes" id="UP001642540">
    <property type="component" value="Unassembled WGS sequence"/>
</dbReference>
<evidence type="ECO:0000256" key="4">
    <source>
        <dbReference type="ARBA" id="ARBA00023288"/>
    </source>
</evidence>
<keyword evidence="2" id="KW-0336">GPI-anchor</keyword>
<keyword evidence="8" id="KW-1185">Reference proteome</keyword>
<reference evidence="7 8" key="1">
    <citation type="submission" date="2024-08" db="EMBL/GenBank/DDBJ databases">
        <authorList>
            <person name="Cucini C."/>
            <person name="Frati F."/>
        </authorList>
    </citation>
    <scope>NUCLEOTIDE SEQUENCE [LARGE SCALE GENOMIC DNA]</scope>
</reference>
<dbReference type="EMBL" id="CAXLJM020000002">
    <property type="protein sequence ID" value="CAL8068881.1"/>
    <property type="molecule type" value="Genomic_DNA"/>
</dbReference>
<feature type="transmembrane region" description="Helical" evidence="5">
    <location>
        <begin position="142"/>
        <end position="161"/>
    </location>
</feature>
<feature type="chain" id="PRO_5045082424" evidence="6">
    <location>
        <begin position="25"/>
        <end position="162"/>
    </location>
</feature>
<keyword evidence="5" id="KW-0812">Transmembrane</keyword>
<evidence type="ECO:0000256" key="5">
    <source>
        <dbReference type="SAM" id="Phobius"/>
    </source>
</evidence>
<feature type="signal peptide" evidence="6">
    <location>
        <begin position="1"/>
        <end position="24"/>
    </location>
</feature>
<evidence type="ECO:0000256" key="2">
    <source>
        <dbReference type="ARBA" id="ARBA00022622"/>
    </source>
</evidence>
<name>A0ABP1PIW7_9HEXA</name>
<evidence type="ECO:0000313" key="8">
    <source>
        <dbReference type="Proteomes" id="UP001642540"/>
    </source>
</evidence>
<dbReference type="InterPro" id="IPR050975">
    <property type="entry name" value="Sleep_regulator"/>
</dbReference>
<protein>
    <submittedName>
        <fullName evidence="7">Uncharacterized protein</fullName>
    </submittedName>
</protein>
<comment type="subcellular location">
    <subcellularLocation>
        <location evidence="1">Membrane</location>
        <topology evidence="1">Lipid-anchor</topology>
        <topology evidence="1">GPI-anchor</topology>
    </subcellularLocation>
</comment>
<evidence type="ECO:0000313" key="7">
    <source>
        <dbReference type="EMBL" id="CAL8068881.1"/>
    </source>
</evidence>
<dbReference type="PANTHER" id="PTHR33562">
    <property type="entry name" value="ATILLA, ISOFORM B-RELATED-RELATED"/>
    <property type="match status" value="1"/>
</dbReference>
<sequence>MIPSFSSSLLSLVLIVSVFGSANGLRCWECNGYDTVEHQCSPTNDGKSKECPGENPVCELKQEKNLKNSGTVYYTRKCASGSELVAKVGSCDKPENVNDVLVSHCYCNDKDNCNKVSISGIGEERTSSVGGKGGNGAAFHSLHYGLMVLIFSVTFMAYYSVI</sequence>
<keyword evidence="5" id="KW-1133">Transmembrane helix</keyword>